<name>X1B7Y7_9ZZZZ</name>
<protein>
    <submittedName>
        <fullName evidence="1">Uncharacterized protein</fullName>
    </submittedName>
</protein>
<gene>
    <name evidence="1" type="ORF">S01H4_20876</name>
</gene>
<accession>X1B7Y7</accession>
<comment type="caution">
    <text evidence="1">The sequence shown here is derived from an EMBL/GenBank/DDBJ whole genome shotgun (WGS) entry which is preliminary data.</text>
</comment>
<dbReference type="EMBL" id="BART01009418">
    <property type="protein sequence ID" value="GAG68091.1"/>
    <property type="molecule type" value="Genomic_DNA"/>
</dbReference>
<evidence type="ECO:0000313" key="1">
    <source>
        <dbReference type="EMBL" id="GAG68091.1"/>
    </source>
</evidence>
<reference evidence="1" key="1">
    <citation type="journal article" date="2014" name="Front. Microbiol.">
        <title>High frequency of phylogenetically diverse reductive dehalogenase-homologous genes in deep subseafloor sedimentary metagenomes.</title>
        <authorList>
            <person name="Kawai M."/>
            <person name="Futagami T."/>
            <person name="Toyoda A."/>
            <person name="Takaki Y."/>
            <person name="Nishi S."/>
            <person name="Hori S."/>
            <person name="Arai W."/>
            <person name="Tsubouchi T."/>
            <person name="Morono Y."/>
            <person name="Uchiyama I."/>
            <person name="Ito T."/>
            <person name="Fujiyama A."/>
            <person name="Inagaki F."/>
            <person name="Takami H."/>
        </authorList>
    </citation>
    <scope>NUCLEOTIDE SEQUENCE</scope>
    <source>
        <strain evidence="1">Expedition CK06-06</strain>
    </source>
</reference>
<dbReference type="AlphaFoldDB" id="X1B7Y7"/>
<proteinExistence type="predicted"/>
<sequence>REEGLMTMTNEEANEYLGEDSPTKRLLYSVLRGNWIMLNKIEAERGKDQSPVGDRFEILDL</sequence>
<feature type="non-terminal residue" evidence="1">
    <location>
        <position position="1"/>
    </location>
</feature>
<organism evidence="1">
    <name type="scientific">marine sediment metagenome</name>
    <dbReference type="NCBI Taxonomy" id="412755"/>
    <lineage>
        <taxon>unclassified sequences</taxon>
        <taxon>metagenomes</taxon>
        <taxon>ecological metagenomes</taxon>
    </lineage>
</organism>